<dbReference type="PATRIC" id="fig|1234595.3.peg.581"/>
<dbReference type="AlphaFoldDB" id="M2SE22"/>
<dbReference type="PANTHER" id="PTHR36529:SF1">
    <property type="entry name" value="GLYCOSYLTRANSFERASE"/>
    <property type="match status" value="1"/>
</dbReference>
<proteinExistence type="predicted"/>
<name>M2SE22_9SPHN</name>
<keyword evidence="2" id="KW-1185">Reference proteome</keyword>
<dbReference type="NCBIfam" id="TIGR04282">
    <property type="entry name" value="glyco_like_cofC"/>
    <property type="match status" value="1"/>
</dbReference>
<dbReference type="SUPFAM" id="SSF53448">
    <property type="entry name" value="Nucleotide-diphospho-sugar transferases"/>
    <property type="match status" value="1"/>
</dbReference>
<dbReference type="Gene3D" id="3.90.550.10">
    <property type="entry name" value="Spore Coat Polysaccharide Biosynthesis Protein SpsA, Chain A"/>
    <property type="match status" value="1"/>
</dbReference>
<evidence type="ECO:0008006" key="3">
    <source>
        <dbReference type="Google" id="ProtNLM"/>
    </source>
</evidence>
<reference evidence="1 2" key="1">
    <citation type="journal article" date="2013" name="Genome Announc.">
        <title>Draft Genome Sequence of Strain JLT2015T, Belonging to the Family Sphingomonadaceae of the Alphaproteobacteria.</title>
        <authorList>
            <person name="Tang K."/>
            <person name="Liu K."/>
            <person name="Li S."/>
            <person name="Jiao N."/>
        </authorList>
    </citation>
    <scope>NUCLEOTIDE SEQUENCE [LARGE SCALE GENOMIC DNA]</scope>
    <source>
        <strain evidence="1 2">JLT2015</strain>
    </source>
</reference>
<evidence type="ECO:0000313" key="2">
    <source>
        <dbReference type="Proteomes" id="UP000011717"/>
    </source>
</evidence>
<dbReference type="InterPro" id="IPR018641">
    <property type="entry name" value="Trfase_1_rSAM/seldom-assoc"/>
</dbReference>
<dbReference type="Pfam" id="PF09837">
    <property type="entry name" value="DUF2064"/>
    <property type="match status" value="1"/>
</dbReference>
<dbReference type="EMBL" id="AMRV01000002">
    <property type="protein sequence ID" value="EMD83610.1"/>
    <property type="molecule type" value="Genomic_DNA"/>
</dbReference>
<comment type="caution">
    <text evidence="1">The sequence shown here is derived from an EMBL/GenBank/DDBJ whole genome shotgun (WGS) entry which is preliminary data.</text>
</comment>
<sequence>MTRTLRPIIFARYPRPGRCKTRLEPELGAHGAAALHGRLVMHTLSALAPLAPRLAFTGAEGADVRAWLGGDVDILEQAAGDLGERLLVAMARPPALIVGSDIPDIDAAAVESAARHLFDHDLVLGPAEDGGFWLIGARDAPPPTLFDHVAWGTSTVLEQVEANAAALRLSVARAKTLADLDRPQDLERWPQFRPT</sequence>
<dbReference type="Proteomes" id="UP000011717">
    <property type="component" value="Unassembled WGS sequence"/>
</dbReference>
<dbReference type="OrthoDB" id="9798250at2"/>
<dbReference type="RefSeq" id="WP_008600042.1">
    <property type="nucleotide sequence ID" value="NZ_AMRV01000002.1"/>
</dbReference>
<gene>
    <name evidence="1" type="ORF">C725_0582</name>
</gene>
<protein>
    <recommendedName>
        <fullName evidence="3">Glycosyltransferase</fullName>
    </recommendedName>
</protein>
<accession>M2SE22</accession>
<dbReference type="InterPro" id="IPR029044">
    <property type="entry name" value="Nucleotide-diphossugar_trans"/>
</dbReference>
<evidence type="ECO:0000313" key="1">
    <source>
        <dbReference type="EMBL" id="EMD83610.1"/>
    </source>
</evidence>
<organism evidence="1 2">
    <name type="scientific">Pacificimonas flava</name>
    <dbReference type="NCBI Taxonomy" id="1234595"/>
    <lineage>
        <taxon>Bacteria</taxon>
        <taxon>Pseudomonadati</taxon>
        <taxon>Pseudomonadota</taxon>
        <taxon>Alphaproteobacteria</taxon>
        <taxon>Sphingomonadales</taxon>
        <taxon>Sphingosinicellaceae</taxon>
        <taxon>Pacificimonas</taxon>
    </lineage>
</organism>
<dbReference type="PANTHER" id="PTHR36529">
    <property type="entry name" value="SLL1095 PROTEIN"/>
    <property type="match status" value="1"/>
</dbReference>